<proteinExistence type="predicted"/>
<dbReference type="RefSeq" id="WP_114367415.1">
    <property type="nucleotide sequence ID" value="NZ_QPEX01000010.1"/>
</dbReference>
<dbReference type="Proteomes" id="UP000253562">
    <property type="component" value="Unassembled WGS sequence"/>
</dbReference>
<evidence type="ECO:0000256" key="2">
    <source>
        <dbReference type="SAM" id="Phobius"/>
    </source>
</evidence>
<protein>
    <submittedName>
        <fullName evidence="3">Uncharacterized protein</fullName>
    </submittedName>
</protein>
<keyword evidence="2" id="KW-0812">Transmembrane</keyword>
<accession>A0A368KVB5</accession>
<dbReference type="OrthoDB" id="285644at2"/>
<keyword evidence="2" id="KW-0472">Membrane</keyword>
<feature type="region of interest" description="Disordered" evidence="1">
    <location>
        <begin position="1"/>
        <end position="23"/>
    </location>
</feature>
<evidence type="ECO:0000313" key="3">
    <source>
        <dbReference type="EMBL" id="RCS54348.1"/>
    </source>
</evidence>
<name>A0A368KVB5_9BACT</name>
<evidence type="ECO:0000256" key="1">
    <source>
        <dbReference type="SAM" id="MobiDB-lite"/>
    </source>
</evidence>
<evidence type="ECO:0000313" key="4">
    <source>
        <dbReference type="Proteomes" id="UP000253562"/>
    </source>
</evidence>
<organism evidence="3 4">
    <name type="scientific">Bremerella cremea</name>
    <dbReference type="NCBI Taxonomy" id="1031537"/>
    <lineage>
        <taxon>Bacteria</taxon>
        <taxon>Pseudomonadati</taxon>
        <taxon>Planctomycetota</taxon>
        <taxon>Planctomycetia</taxon>
        <taxon>Pirellulales</taxon>
        <taxon>Pirellulaceae</taxon>
        <taxon>Bremerella</taxon>
    </lineage>
</organism>
<keyword evidence="2" id="KW-1133">Transmembrane helix</keyword>
<comment type="caution">
    <text evidence="3">The sequence shown here is derived from an EMBL/GenBank/DDBJ whole genome shotgun (WGS) entry which is preliminary data.</text>
</comment>
<feature type="transmembrane region" description="Helical" evidence="2">
    <location>
        <begin position="60"/>
        <end position="81"/>
    </location>
</feature>
<reference evidence="3 4" key="1">
    <citation type="submission" date="2018-07" db="EMBL/GenBank/DDBJ databases">
        <title>Comparative genomes isolates from brazilian mangrove.</title>
        <authorList>
            <person name="De Araujo J.E."/>
            <person name="Taketani R.G."/>
            <person name="Silva M.C.P."/>
            <person name="Lourenco M.V."/>
            <person name="Oliveira V.M."/>
            <person name="Andreote F.D."/>
        </authorList>
    </citation>
    <scope>NUCLEOTIDE SEQUENCE [LARGE SCALE GENOMIC DNA]</scope>
    <source>
        <strain evidence="3 4">HEX PRIS-MGV</strain>
    </source>
</reference>
<gene>
    <name evidence="3" type="ORF">DTL42_04165</name>
</gene>
<feature type="transmembrane region" description="Helical" evidence="2">
    <location>
        <begin position="87"/>
        <end position="109"/>
    </location>
</feature>
<dbReference type="AlphaFoldDB" id="A0A368KVB5"/>
<sequence>MPSPRSNRPLKLDDLKKPDLAAGNNPFKDDLVEEGAEADVHAPADYRGAYEPKVNSNGPLLVTMALIGFLASALPIMRFFWPFVGSVLGIFGWIISLLIAPVTLTYAVADQKAIRLGKFTEQGAWLTNTAFWIALLAIVNAFVTVVSIFYFAAA</sequence>
<feature type="compositionally biased region" description="Basic and acidic residues" evidence="1">
    <location>
        <begin position="10"/>
        <end position="19"/>
    </location>
</feature>
<dbReference type="EMBL" id="QPEX01000010">
    <property type="protein sequence ID" value="RCS54348.1"/>
    <property type="molecule type" value="Genomic_DNA"/>
</dbReference>
<feature type="transmembrane region" description="Helical" evidence="2">
    <location>
        <begin position="130"/>
        <end position="153"/>
    </location>
</feature>